<dbReference type="AlphaFoldDB" id="A0A413IN31"/>
<dbReference type="PANTHER" id="PTHR38479">
    <property type="entry name" value="LMO0824 PROTEIN"/>
    <property type="match status" value="1"/>
</dbReference>
<dbReference type="OrthoDB" id="2210247at2"/>
<sequence>MITDIRLRSQQLVNPAFDDPKELVAWMGALQGQEYSMAKWAVGLRLKKPDIRKVEAALEKGEILRTHVLRPTWHLVVAEDIRWMLKLSVRRVKLAYDSYWKNHGISEELYIKSHDVIVRVLEGNRYLTRQEIGEELNRAGVIVGDDLVKYFLGRAEVDGVVCNGVDKGSKRTYALLDERVPPMKELHKEEALAKLAIKYFRSHSPASLQDFIWWSGLSITEAKQAVGLIDSELITERMGGTDWLIHNSCARNVRAKQVVHLLPSYDEYLISYKDRSMALAPEYYRKAFNTFGIFYPVILYNGKIVGNWNKPAKKKQFGIESSFFIPGIEVDEGELDKAKERFRVFSSGRND</sequence>
<evidence type="ECO:0000313" key="2">
    <source>
        <dbReference type="Proteomes" id="UP000286063"/>
    </source>
</evidence>
<reference evidence="1 2" key="1">
    <citation type="submission" date="2018-08" db="EMBL/GenBank/DDBJ databases">
        <title>A genome reference for cultivated species of the human gut microbiota.</title>
        <authorList>
            <person name="Zou Y."/>
            <person name="Xue W."/>
            <person name="Luo G."/>
        </authorList>
    </citation>
    <scope>NUCLEOTIDE SEQUENCE [LARGE SCALE GENOMIC DNA]</scope>
    <source>
        <strain evidence="1 2">OF02-7</strain>
    </source>
</reference>
<keyword evidence="1" id="KW-0238">DNA-binding</keyword>
<evidence type="ECO:0000313" key="1">
    <source>
        <dbReference type="EMBL" id="RGY16979.1"/>
    </source>
</evidence>
<accession>A0A413IN31</accession>
<dbReference type="EMBL" id="QSCR01000017">
    <property type="protein sequence ID" value="RGY16979.1"/>
    <property type="molecule type" value="Genomic_DNA"/>
</dbReference>
<name>A0A413IN31_9BACT</name>
<dbReference type="Proteomes" id="UP000286063">
    <property type="component" value="Unassembled WGS sequence"/>
</dbReference>
<organism evidence="1 2">
    <name type="scientific">Butyricimonas virosa</name>
    <dbReference type="NCBI Taxonomy" id="544645"/>
    <lineage>
        <taxon>Bacteria</taxon>
        <taxon>Pseudomonadati</taxon>
        <taxon>Bacteroidota</taxon>
        <taxon>Bacteroidia</taxon>
        <taxon>Bacteroidales</taxon>
        <taxon>Odoribacteraceae</taxon>
        <taxon>Butyricimonas</taxon>
    </lineage>
</organism>
<protein>
    <submittedName>
        <fullName evidence="1">Winged helix DNA-binding domain-containing protein</fullName>
    </submittedName>
</protein>
<dbReference type="RefSeq" id="WP_117722153.1">
    <property type="nucleotide sequence ID" value="NZ_CAUGOG010000020.1"/>
</dbReference>
<dbReference type="Pfam" id="PF06224">
    <property type="entry name" value="AlkZ-like"/>
    <property type="match status" value="1"/>
</dbReference>
<proteinExistence type="predicted"/>
<dbReference type="GO" id="GO:0003677">
    <property type="term" value="F:DNA binding"/>
    <property type="evidence" value="ECO:0007669"/>
    <property type="project" value="UniProtKB-KW"/>
</dbReference>
<dbReference type="PANTHER" id="PTHR38479:SF2">
    <property type="entry name" value="WINGED HELIX DNA-BINDING DOMAIN-CONTAINING PROTEIN"/>
    <property type="match status" value="1"/>
</dbReference>
<comment type="caution">
    <text evidence="1">The sequence shown here is derived from an EMBL/GenBank/DDBJ whole genome shotgun (WGS) entry which is preliminary data.</text>
</comment>
<dbReference type="InterPro" id="IPR009351">
    <property type="entry name" value="AlkZ-like"/>
</dbReference>
<gene>
    <name evidence="1" type="ORF">DXA50_10730</name>
</gene>